<reference evidence="1 2" key="1">
    <citation type="submission" date="2019-05" db="EMBL/GenBank/DDBJ databases">
        <title>Another draft genome of Portunus trituberculatus and its Hox gene families provides insights of decapod evolution.</title>
        <authorList>
            <person name="Jeong J.-H."/>
            <person name="Song I."/>
            <person name="Kim S."/>
            <person name="Choi T."/>
            <person name="Kim D."/>
            <person name="Ryu S."/>
            <person name="Kim W."/>
        </authorList>
    </citation>
    <scope>NUCLEOTIDE SEQUENCE [LARGE SCALE GENOMIC DNA]</scope>
    <source>
        <tissue evidence="1">Muscle</tissue>
    </source>
</reference>
<evidence type="ECO:0000313" key="2">
    <source>
        <dbReference type="Proteomes" id="UP000324222"/>
    </source>
</evidence>
<protein>
    <submittedName>
        <fullName evidence="1">Uncharacterized protein</fullName>
    </submittedName>
</protein>
<gene>
    <name evidence="1" type="ORF">E2C01_077566</name>
</gene>
<name>A0A5B7IET2_PORTR</name>
<comment type="caution">
    <text evidence="1">The sequence shown here is derived from an EMBL/GenBank/DDBJ whole genome shotgun (WGS) entry which is preliminary data.</text>
</comment>
<organism evidence="1 2">
    <name type="scientific">Portunus trituberculatus</name>
    <name type="common">Swimming crab</name>
    <name type="synonym">Neptunus trituberculatus</name>
    <dbReference type="NCBI Taxonomy" id="210409"/>
    <lineage>
        <taxon>Eukaryota</taxon>
        <taxon>Metazoa</taxon>
        <taxon>Ecdysozoa</taxon>
        <taxon>Arthropoda</taxon>
        <taxon>Crustacea</taxon>
        <taxon>Multicrustacea</taxon>
        <taxon>Malacostraca</taxon>
        <taxon>Eumalacostraca</taxon>
        <taxon>Eucarida</taxon>
        <taxon>Decapoda</taxon>
        <taxon>Pleocyemata</taxon>
        <taxon>Brachyura</taxon>
        <taxon>Eubrachyura</taxon>
        <taxon>Portunoidea</taxon>
        <taxon>Portunidae</taxon>
        <taxon>Portuninae</taxon>
        <taxon>Portunus</taxon>
    </lineage>
</organism>
<accession>A0A5B7IET2</accession>
<dbReference type="AlphaFoldDB" id="A0A5B7IET2"/>
<keyword evidence="2" id="KW-1185">Reference proteome</keyword>
<dbReference type="EMBL" id="VSRR010060979">
    <property type="protein sequence ID" value="MPC82880.1"/>
    <property type="molecule type" value="Genomic_DNA"/>
</dbReference>
<proteinExistence type="predicted"/>
<sequence length="103" mass="11602">MAKEKPSTPSVTGFPGGSVLSSVSSRLLTDPSDVSFIIDSEDEGNVDLDLPANEFYALVTGTQKELKWKTLHKELINKHPYFQNHNSEQIMCRFKYLRSQLAK</sequence>
<dbReference type="Proteomes" id="UP000324222">
    <property type="component" value="Unassembled WGS sequence"/>
</dbReference>
<evidence type="ECO:0000313" key="1">
    <source>
        <dbReference type="EMBL" id="MPC82880.1"/>
    </source>
</evidence>